<dbReference type="AlphaFoldDB" id="A0A4R7JBT7"/>
<reference evidence="3 4" key="1">
    <citation type="submission" date="2019-03" db="EMBL/GenBank/DDBJ databases">
        <title>Genomic Encyclopedia of Archaeal and Bacterial Type Strains, Phase II (KMG-II): from individual species to whole genera.</title>
        <authorList>
            <person name="Goeker M."/>
        </authorList>
    </citation>
    <scope>NUCLEOTIDE SEQUENCE [LARGE SCALE GENOMIC DNA]</scope>
    <source>
        <strain evidence="3 4">DSM 24323</strain>
    </source>
</reference>
<name>A0A4R7JBT7_9ACTN</name>
<feature type="transmembrane region" description="Helical" evidence="2">
    <location>
        <begin position="192"/>
        <end position="217"/>
    </location>
</feature>
<feature type="transmembrane region" description="Helical" evidence="2">
    <location>
        <begin position="441"/>
        <end position="459"/>
    </location>
</feature>
<gene>
    <name evidence="3" type="ORF">CLV29_1734</name>
</gene>
<keyword evidence="2" id="KW-1133">Transmembrane helix</keyword>
<feature type="transmembrane region" description="Helical" evidence="2">
    <location>
        <begin position="382"/>
        <end position="400"/>
    </location>
</feature>
<feature type="transmembrane region" description="Helical" evidence="2">
    <location>
        <begin position="412"/>
        <end position="434"/>
    </location>
</feature>
<accession>A0A4R7JBT7</accession>
<organism evidence="3 4">
    <name type="scientific">Naumannella halotolerans</name>
    <dbReference type="NCBI Taxonomy" id="993414"/>
    <lineage>
        <taxon>Bacteria</taxon>
        <taxon>Bacillati</taxon>
        <taxon>Actinomycetota</taxon>
        <taxon>Actinomycetes</taxon>
        <taxon>Propionibacteriales</taxon>
        <taxon>Propionibacteriaceae</taxon>
        <taxon>Naumannella</taxon>
    </lineage>
</organism>
<dbReference type="EMBL" id="SOAW01000001">
    <property type="protein sequence ID" value="TDT34083.1"/>
    <property type="molecule type" value="Genomic_DNA"/>
</dbReference>
<feature type="transmembrane region" description="Helical" evidence="2">
    <location>
        <begin position="155"/>
        <end position="172"/>
    </location>
</feature>
<feature type="transmembrane region" description="Helical" evidence="2">
    <location>
        <begin position="261"/>
        <end position="285"/>
    </location>
</feature>
<evidence type="ECO:0000256" key="1">
    <source>
        <dbReference type="SAM" id="MobiDB-lite"/>
    </source>
</evidence>
<dbReference type="RefSeq" id="WP_133754503.1">
    <property type="nucleotide sequence ID" value="NZ_SOAW01000001.1"/>
</dbReference>
<keyword evidence="2" id="KW-0472">Membrane</keyword>
<feature type="region of interest" description="Disordered" evidence="1">
    <location>
        <begin position="582"/>
        <end position="633"/>
    </location>
</feature>
<dbReference type="Proteomes" id="UP000295371">
    <property type="component" value="Unassembled WGS sequence"/>
</dbReference>
<evidence type="ECO:0000313" key="3">
    <source>
        <dbReference type="EMBL" id="TDT34083.1"/>
    </source>
</evidence>
<protein>
    <submittedName>
        <fullName evidence="3">Uncharacterized protein</fullName>
    </submittedName>
</protein>
<keyword evidence="4" id="KW-1185">Reference proteome</keyword>
<feature type="transmembrane region" description="Helical" evidence="2">
    <location>
        <begin position="101"/>
        <end position="120"/>
    </location>
</feature>
<evidence type="ECO:0000256" key="2">
    <source>
        <dbReference type="SAM" id="Phobius"/>
    </source>
</evidence>
<feature type="transmembrane region" description="Helical" evidence="2">
    <location>
        <begin position="465"/>
        <end position="485"/>
    </location>
</feature>
<keyword evidence="2" id="KW-0812">Transmembrane</keyword>
<evidence type="ECO:0000313" key="4">
    <source>
        <dbReference type="Proteomes" id="UP000295371"/>
    </source>
</evidence>
<feature type="transmembrane region" description="Helical" evidence="2">
    <location>
        <begin position="126"/>
        <end position="143"/>
    </location>
</feature>
<feature type="transmembrane region" description="Helical" evidence="2">
    <location>
        <begin position="359"/>
        <end position="375"/>
    </location>
</feature>
<feature type="transmembrane region" description="Helical" evidence="2">
    <location>
        <begin position="229"/>
        <end position="249"/>
    </location>
</feature>
<feature type="transmembrane region" description="Helical" evidence="2">
    <location>
        <begin position="32"/>
        <end position="55"/>
    </location>
</feature>
<proteinExistence type="predicted"/>
<feature type="transmembrane region" description="Helical" evidence="2">
    <location>
        <begin position="506"/>
        <end position="525"/>
    </location>
</feature>
<comment type="caution">
    <text evidence="3">The sequence shown here is derived from an EMBL/GenBank/DDBJ whole genome shotgun (WGS) entry which is preliminary data.</text>
</comment>
<feature type="transmembrane region" description="Helical" evidence="2">
    <location>
        <begin position="545"/>
        <end position="563"/>
    </location>
</feature>
<sequence>MTGLRAGLTTIARGVFWDRIAQGRPRPGQWPVWVRVVAAVAALCAVGVLCLGILATPLRELVPLAVGSGGTSLPVVAIPVLNLAICLSVAMFFTAAIRLPIWFAPVAGYVLIALGVIAMIQPPSLLMLAYPMLIIAIVVLMVLRRRRTARWWEFWVMAGLVGALLLTSQAGLREGHTFGIDFRVQSLSLTFVVLSLLAIPALIVAGFGLAEAVVVTAQWTGTAVKQNGARFAVVVTLVLTAVAVFVPLWKSIRRTDQAFTPLAMASGGIIVLLSALAAVIILALGRRVPGSKVITREDSLVSQLHPLIWPIAIAIPAMQVPTLLATFVGVVLRVLGWGGSADTLEEWVRVFSTDATVRNWYRLLLSLVLAVWAYRRTRAGQPVAALALAGLVGVSLWAVLPNPPGTVLSASWWPQTIAALGGFVAAAVCLVLLIGRRLHGVRLLAVLTVLITCCLYPYRQLVAEPVLVFAGAVGVAAAALGLLWTMLTDAGGINHGSSRFPLSSRVLFFCANLTFASAMLSLASLMRSGTEYYDLEGFTGLGDDLLGTTLLIGVILAGIWVAIRPGRFEREEESARMVADAFPQIPSLPPNPQEPVGESRSVPVLPEPDPSRVGVVGGPDTPVRRSAPADDPG</sequence>
<feature type="transmembrane region" description="Helical" evidence="2">
    <location>
        <begin position="306"/>
        <end position="339"/>
    </location>
</feature>
<feature type="transmembrane region" description="Helical" evidence="2">
    <location>
        <begin position="75"/>
        <end position="94"/>
    </location>
</feature>